<accession>A0A165EDI1</accession>
<proteinExistence type="predicted"/>
<sequence>MDEAPAHDKMASAITRLNMFATLARSTLSKDWSAATTATGEAMARLGTTMITVQSALDILSSLSAQRPATNMTSVASFPHDVLLHIFQFWATLGVRSINHRSRPVPCGFTAASVNRHWREVALQTPSLWTDLLVDYDKWPNIDDYIDIVLSRTRGRPISLTINRAPLSWVPFQPSHDKLARALAVSRRIECHFATAPASFASSLLPIFQAPMPLLEDLTFSGFEHGCVMPQHVQFFTMSPKLRRIDIEHLPFTALDCACLENLESFSISRYISGEEFALLCRSCPRLSSLSVPDISLPWPVDTQAFPALEVLDCATSNVIGCLASPQNVPRLHTLHIAGDVDTGTSLSLFTDNSPWNALRVLEVHSLWEEPTASALISFLPAMGNLPHLVELRISDGFFLASFFDAWRSEAHIDAAPNVERLVLRQCSFSADAVRALVSFLVSRRARMGRTITNLTITQNGVLTYETELFPMWMSARLQQLVRTVVINTETAEVDGPPI</sequence>
<dbReference type="InterPro" id="IPR032675">
    <property type="entry name" value="LRR_dom_sf"/>
</dbReference>
<protein>
    <submittedName>
        <fullName evidence="1">Uncharacterized protein</fullName>
    </submittedName>
</protein>
<dbReference type="AlphaFoldDB" id="A0A165EDI1"/>
<dbReference type="OrthoDB" id="2269034at2759"/>
<organism evidence="1 2">
    <name type="scientific">Exidia glandulosa HHB12029</name>
    <dbReference type="NCBI Taxonomy" id="1314781"/>
    <lineage>
        <taxon>Eukaryota</taxon>
        <taxon>Fungi</taxon>
        <taxon>Dikarya</taxon>
        <taxon>Basidiomycota</taxon>
        <taxon>Agaricomycotina</taxon>
        <taxon>Agaricomycetes</taxon>
        <taxon>Auriculariales</taxon>
        <taxon>Exidiaceae</taxon>
        <taxon>Exidia</taxon>
    </lineage>
</organism>
<dbReference type="Gene3D" id="1.20.1280.50">
    <property type="match status" value="1"/>
</dbReference>
<gene>
    <name evidence="1" type="ORF">EXIGLDRAFT_724508</name>
</gene>
<dbReference type="EMBL" id="KV426148">
    <property type="protein sequence ID" value="KZV86680.1"/>
    <property type="molecule type" value="Genomic_DNA"/>
</dbReference>
<dbReference type="Proteomes" id="UP000077266">
    <property type="component" value="Unassembled WGS sequence"/>
</dbReference>
<dbReference type="Gene3D" id="3.80.10.10">
    <property type="entry name" value="Ribonuclease Inhibitor"/>
    <property type="match status" value="1"/>
</dbReference>
<reference evidence="1 2" key="1">
    <citation type="journal article" date="2016" name="Mol. Biol. Evol.">
        <title>Comparative Genomics of Early-Diverging Mushroom-Forming Fungi Provides Insights into the Origins of Lignocellulose Decay Capabilities.</title>
        <authorList>
            <person name="Nagy L.G."/>
            <person name="Riley R."/>
            <person name="Tritt A."/>
            <person name="Adam C."/>
            <person name="Daum C."/>
            <person name="Floudas D."/>
            <person name="Sun H."/>
            <person name="Yadav J.S."/>
            <person name="Pangilinan J."/>
            <person name="Larsson K.H."/>
            <person name="Matsuura K."/>
            <person name="Barry K."/>
            <person name="Labutti K."/>
            <person name="Kuo R."/>
            <person name="Ohm R.A."/>
            <person name="Bhattacharya S.S."/>
            <person name="Shirouzu T."/>
            <person name="Yoshinaga Y."/>
            <person name="Martin F.M."/>
            <person name="Grigoriev I.V."/>
            <person name="Hibbett D.S."/>
        </authorList>
    </citation>
    <scope>NUCLEOTIDE SEQUENCE [LARGE SCALE GENOMIC DNA]</scope>
    <source>
        <strain evidence="1 2">HHB12029</strain>
    </source>
</reference>
<evidence type="ECO:0000313" key="1">
    <source>
        <dbReference type="EMBL" id="KZV86680.1"/>
    </source>
</evidence>
<dbReference type="SUPFAM" id="SSF52047">
    <property type="entry name" value="RNI-like"/>
    <property type="match status" value="1"/>
</dbReference>
<dbReference type="InParanoid" id="A0A165EDI1"/>
<evidence type="ECO:0000313" key="2">
    <source>
        <dbReference type="Proteomes" id="UP000077266"/>
    </source>
</evidence>
<name>A0A165EDI1_EXIGL</name>
<keyword evidence="2" id="KW-1185">Reference proteome</keyword>